<dbReference type="Gene3D" id="1.10.1660.10">
    <property type="match status" value="1"/>
</dbReference>
<organism evidence="3 4">
    <name type="scientific">Companilactobacillus crustorum</name>
    <dbReference type="NCBI Taxonomy" id="392416"/>
    <lineage>
        <taxon>Bacteria</taxon>
        <taxon>Bacillati</taxon>
        <taxon>Bacillota</taxon>
        <taxon>Bacilli</taxon>
        <taxon>Lactobacillales</taxon>
        <taxon>Lactobacillaceae</taxon>
        <taxon>Companilactobacillus</taxon>
    </lineage>
</organism>
<dbReference type="GO" id="GO:0003677">
    <property type="term" value="F:DNA binding"/>
    <property type="evidence" value="ECO:0007669"/>
    <property type="project" value="UniProtKB-KW"/>
</dbReference>
<accession>A0AB34ACM4</accession>
<dbReference type="SUPFAM" id="SSF46955">
    <property type="entry name" value="Putative DNA-binding domain"/>
    <property type="match status" value="1"/>
</dbReference>
<sequence length="133" mass="15170">MKISEVSKQTGLSIPTIRYYTDQNMIPSVTRDLDNQRVFDDEAVVWLEGIKVLRELGVPLSEIKEYITLSQKSGPIALRKRHTLLIKQQALAKVNFAQSAKILTKLNKKIKLEEDIMNGKKRDSLSAARRFSL</sequence>
<protein>
    <recommendedName>
        <fullName evidence="2">HTH merR-type domain-containing protein</fullName>
    </recommendedName>
</protein>
<dbReference type="InterPro" id="IPR047057">
    <property type="entry name" value="MerR_fam"/>
</dbReference>
<dbReference type="SMART" id="SM00422">
    <property type="entry name" value="HTH_MERR"/>
    <property type="match status" value="1"/>
</dbReference>
<dbReference type="PANTHER" id="PTHR30204:SF98">
    <property type="entry name" value="HTH-TYPE TRANSCRIPTIONAL REGULATOR ADHR"/>
    <property type="match status" value="1"/>
</dbReference>
<keyword evidence="1" id="KW-0238">DNA-binding</keyword>
<dbReference type="InterPro" id="IPR000551">
    <property type="entry name" value="MerR-type_HTH_dom"/>
</dbReference>
<dbReference type="PANTHER" id="PTHR30204">
    <property type="entry name" value="REDOX-CYCLING DRUG-SENSING TRANSCRIPTIONAL ACTIVATOR SOXR"/>
    <property type="match status" value="1"/>
</dbReference>
<evidence type="ECO:0000313" key="3">
    <source>
        <dbReference type="EMBL" id="GEO77096.1"/>
    </source>
</evidence>
<dbReference type="PRINTS" id="PR00040">
    <property type="entry name" value="HTHMERR"/>
</dbReference>
<dbReference type="Pfam" id="PF13411">
    <property type="entry name" value="MerR_1"/>
    <property type="match status" value="1"/>
</dbReference>
<evidence type="ECO:0000259" key="2">
    <source>
        <dbReference type="PROSITE" id="PS50937"/>
    </source>
</evidence>
<dbReference type="RefSeq" id="WP_057867785.1">
    <property type="nucleotide sequence ID" value="NZ_BJZM01000036.1"/>
</dbReference>
<dbReference type="InterPro" id="IPR009061">
    <property type="entry name" value="DNA-bd_dom_put_sf"/>
</dbReference>
<dbReference type="Proteomes" id="UP000321618">
    <property type="component" value="Unassembled WGS sequence"/>
</dbReference>
<proteinExistence type="predicted"/>
<gene>
    <name evidence="3" type="ORF">LCR01_15390</name>
</gene>
<evidence type="ECO:0000313" key="4">
    <source>
        <dbReference type="Proteomes" id="UP000321618"/>
    </source>
</evidence>
<dbReference type="PROSITE" id="PS50937">
    <property type="entry name" value="HTH_MERR_2"/>
    <property type="match status" value="1"/>
</dbReference>
<comment type="caution">
    <text evidence="3">The sequence shown here is derived from an EMBL/GenBank/DDBJ whole genome shotgun (WGS) entry which is preliminary data.</text>
</comment>
<evidence type="ECO:0000256" key="1">
    <source>
        <dbReference type="ARBA" id="ARBA00023125"/>
    </source>
</evidence>
<dbReference type="GO" id="GO:0003700">
    <property type="term" value="F:DNA-binding transcription factor activity"/>
    <property type="evidence" value="ECO:0007669"/>
    <property type="project" value="InterPro"/>
</dbReference>
<reference evidence="3 4" key="1">
    <citation type="submission" date="2019-07" db="EMBL/GenBank/DDBJ databases">
        <title>Whole genome shotgun sequence of Lactobacillus crustorum NBRC 107159.</title>
        <authorList>
            <person name="Hosoyama A."/>
            <person name="Uohara A."/>
            <person name="Ohji S."/>
            <person name="Ichikawa N."/>
        </authorList>
    </citation>
    <scope>NUCLEOTIDE SEQUENCE [LARGE SCALE GENOMIC DNA]</scope>
    <source>
        <strain evidence="3 4">NBRC 107159</strain>
    </source>
</reference>
<dbReference type="EMBL" id="BJZM01000036">
    <property type="protein sequence ID" value="GEO77096.1"/>
    <property type="molecule type" value="Genomic_DNA"/>
</dbReference>
<dbReference type="AlphaFoldDB" id="A0AB34ACM4"/>
<feature type="domain" description="HTH merR-type" evidence="2">
    <location>
        <begin position="1"/>
        <end position="69"/>
    </location>
</feature>
<name>A0AB34ACM4_9LACO</name>